<feature type="domain" description="Gcp-like" evidence="1">
    <location>
        <begin position="33"/>
        <end position="127"/>
    </location>
</feature>
<dbReference type="AlphaFoldDB" id="A0A4U8Z1W9"/>
<dbReference type="GO" id="GO:0005829">
    <property type="term" value="C:cytosol"/>
    <property type="evidence" value="ECO:0007669"/>
    <property type="project" value="TreeGrafter"/>
</dbReference>
<dbReference type="RefSeq" id="WP_134489700.1">
    <property type="nucleotide sequence ID" value="NZ_CABFMQ020000001.1"/>
</dbReference>
<gene>
    <name evidence="3" type="ORF">MPC4_10306</name>
    <name evidence="2" type="ORF">MTUNDRAET4_2483</name>
</gene>
<accession>A0A4U8Z1W9</accession>
<dbReference type="EMBL" id="CABFMQ020000001">
    <property type="protein sequence ID" value="VTZ48356.1"/>
    <property type="molecule type" value="Genomic_DNA"/>
</dbReference>
<dbReference type="EMBL" id="LR536450">
    <property type="protein sequence ID" value="VFU09370.1"/>
    <property type="molecule type" value="Genomic_DNA"/>
</dbReference>
<evidence type="ECO:0000313" key="4">
    <source>
        <dbReference type="Proteomes" id="UP000294360"/>
    </source>
</evidence>
<dbReference type="OrthoDB" id="9809995at2"/>
<dbReference type="InterPro" id="IPR000905">
    <property type="entry name" value="Gcp-like_dom"/>
</dbReference>
<evidence type="ECO:0000313" key="5">
    <source>
        <dbReference type="Proteomes" id="UP000485880"/>
    </source>
</evidence>
<evidence type="ECO:0000313" key="3">
    <source>
        <dbReference type="EMBL" id="VTZ48356.1"/>
    </source>
</evidence>
<dbReference type="GO" id="GO:0002949">
    <property type="term" value="P:tRNA threonylcarbamoyladenosine modification"/>
    <property type="evidence" value="ECO:0007669"/>
    <property type="project" value="InterPro"/>
</dbReference>
<dbReference type="SUPFAM" id="SSF53067">
    <property type="entry name" value="Actin-like ATPase domain"/>
    <property type="match status" value="1"/>
</dbReference>
<evidence type="ECO:0000313" key="2">
    <source>
        <dbReference type="EMBL" id="VFU09370.1"/>
    </source>
</evidence>
<dbReference type="Gene3D" id="3.30.420.40">
    <property type="match status" value="2"/>
</dbReference>
<dbReference type="Proteomes" id="UP000485880">
    <property type="component" value="Unassembled WGS sequence"/>
</dbReference>
<sequence>MKILAIDTALPAVSACVLDDEGGVEAIESIAMERGHAEALLPLIDRVMARVDGGFEALGRVAVTVGPGSFTGLRIGIAAARAIGIACEIPVVGVSTLAALAAPLIVAQKPGVVAVAIDARHGNIFFAAFGPDGRALLAPRIASALEAAHSLGPGDVRLAGSGAPLLAAEAEKLGLNVELIAENLVPDIAFVARLGLFADPALAPARPLYLKAADAKPQAGSVFLPTDAP</sequence>
<dbReference type="Proteomes" id="UP000294360">
    <property type="component" value="Chromosome"/>
</dbReference>
<dbReference type="InterPro" id="IPR022496">
    <property type="entry name" value="T6A_TsaB"/>
</dbReference>
<name>A0A4U8Z1W9_METTU</name>
<dbReference type="PANTHER" id="PTHR11735:SF11">
    <property type="entry name" value="TRNA THREONYLCARBAMOYLADENOSINE BIOSYNTHESIS PROTEIN TSAB"/>
    <property type="match status" value="1"/>
</dbReference>
<organism evidence="2 4">
    <name type="scientific">Methylocella tundrae</name>
    <dbReference type="NCBI Taxonomy" id="227605"/>
    <lineage>
        <taxon>Bacteria</taxon>
        <taxon>Pseudomonadati</taxon>
        <taxon>Pseudomonadota</taxon>
        <taxon>Alphaproteobacteria</taxon>
        <taxon>Hyphomicrobiales</taxon>
        <taxon>Beijerinckiaceae</taxon>
        <taxon>Methylocella</taxon>
    </lineage>
</organism>
<protein>
    <submittedName>
        <fullName evidence="2">tRNA threonylcarbamoyl adenosine modification protein YeaZ</fullName>
    </submittedName>
</protein>
<dbReference type="Pfam" id="PF00814">
    <property type="entry name" value="TsaD"/>
    <property type="match status" value="1"/>
</dbReference>
<dbReference type="PANTHER" id="PTHR11735">
    <property type="entry name" value="TRNA N6-ADENOSINE THREONYLCARBAMOYLTRANSFERASE"/>
    <property type="match status" value="1"/>
</dbReference>
<reference evidence="3 5" key="2">
    <citation type="submission" date="2019-05" db="EMBL/GenBank/DDBJ databases">
        <authorList>
            <person name="Farhan Ul Haque M."/>
        </authorList>
    </citation>
    <scope>NUCLEOTIDE SEQUENCE [LARGE SCALE GENOMIC DNA]</scope>
    <source>
        <strain evidence="3">2</strain>
    </source>
</reference>
<keyword evidence="5" id="KW-1185">Reference proteome</keyword>
<evidence type="ECO:0000259" key="1">
    <source>
        <dbReference type="Pfam" id="PF00814"/>
    </source>
</evidence>
<proteinExistence type="predicted"/>
<dbReference type="InterPro" id="IPR043129">
    <property type="entry name" value="ATPase_NBD"/>
</dbReference>
<dbReference type="KEGG" id="mtun:MTUNDRAET4_2483"/>
<reference evidence="2 4" key="1">
    <citation type="submission" date="2019-03" db="EMBL/GenBank/DDBJ databases">
        <authorList>
            <person name="Kox A.R. M."/>
        </authorList>
    </citation>
    <scope>NUCLEOTIDE SEQUENCE [LARGE SCALE GENOMIC DNA]</scope>
    <source>
        <strain evidence="2">MTUNDRAET4 annotated genome</strain>
    </source>
</reference>
<dbReference type="NCBIfam" id="TIGR03725">
    <property type="entry name" value="T6A_YeaZ"/>
    <property type="match status" value="1"/>
</dbReference>